<dbReference type="Proteomes" id="UP000011087">
    <property type="component" value="Unassembled WGS sequence"/>
</dbReference>
<feature type="region of interest" description="Disordered" evidence="1">
    <location>
        <begin position="73"/>
        <end position="117"/>
    </location>
</feature>
<evidence type="ECO:0000313" key="5">
    <source>
        <dbReference type="Proteomes" id="UP000011087"/>
    </source>
</evidence>
<feature type="compositionally biased region" description="Polar residues" evidence="1">
    <location>
        <begin position="108"/>
        <end position="117"/>
    </location>
</feature>
<feature type="region of interest" description="Disordered" evidence="1">
    <location>
        <begin position="530"/>
        <end position="684"/>
    </location>
</feature>
<name>L1J2B0_GUITC</name>
<dbReference type="GeneID" id="17298846"/>
<organism evidence="3">
    <name type="scientific">Guillardia theta (strain CCMP2712)</name>
    <name type="common">Cryptophyte</name>
    <dbReference type="NCBI Taxonomy" id="905079"/>
    <lineage>
        <taxon>Eukaryota</taxon>
        <taxon>Cryptophyceae</taxon>
        <taxon>Pyrenomonadales</taxon>
        <taxon>Geminigeraceae</taxon>
        <taxon>Guillardia</taxon>
    </lineage>
</organism>
<dbReference type="PaxDb" id="55529-EKX42230"/>
<dbReference type="AlphaFoldDB" id="L1J2B0"/>
<feature type="compositionally biased region" description="Basic and acidic residues" evidence="1">
    <location>
        <begin position="648"/>
        <end position="682"/>
    </location>
</feature>
<keyword evidence="2" id="KW-0472">Membrane</keyword>
<feature type="compositionally biased region" description="Low complexity" evidence="1">
    <location>
        <begin position="562"/>
        <end position="579"/>
    </location>
</feature>
<feature type="region of interest" description="Disordered" evidence="1">
    <location>
        <begin position="213"/>
        <end position="235"/>
    </location>
</feature>
<dbReference type="OMA" id="QDENISM"/>
<evidence type="ECO:0000256" key="2">
    <source>
        <dbReference type="SAM" id="Phobius"/>
    </source>
</evidence>
<keyword evidence="2" id="KW-1133">Transmembrane helix</keyword>
<keyword evidence="5" id="KW-1185">Reference proteome</keyword>
<feature type="compositionally biased region" description="Basic and acidic residues" evidence="1">
    <location>
        <begin position="213"/>
        <end position="223"/>
    </location>
</feature>
<dbReference type="KEGG" id="gtt:GUITHDRAFT_111792"/>
<evidence type="ECO:0000313" key="4">
    <source>
        <dbReference type="EnsemblProtists" id="EKX42230"/>
    </source>
</evidence>
<reference evidence="4" key="3">
    <citation type="submission" date="2016-03" db="UniProtKB">
        <authorList>
            <consortium name="EnsemblProtists"/>
        </authorList>
    </citation>
    <scope>IDENTIFICATION</scope>
</reference>
<evidence type="ECO:0000313" key="3">
    <source>
        <dbReference type="EMBL" id="EKX42230.1"/>
    </source>
</evidence>
<feature type="compositionally biased region" description="Basic and acidic residues" evidence="1">
    <location>
        <begin position="589"/>
        <end position="641"/>
    </location>
</feature>
<keyword evidence="2" id="KW-0812">Transmembrane</keyword>
<evidence type="ECO:0000256" key="1">
    <source>
        <dbReference type="SAM" id="MobiDB-lite"/>
    </source>
</evidence>
<reference evidence="3 5" key="1">
    <citation type="journal article" date="2012" name="Nature">
        <title>Algal genomes reveal evolutionary mosaicism and the fate of nucleomorphs.</title>
        <authorList>
            <consortium name="DOE Joint Genome Institute"/>
            <person name="Curtis B.A."/>
            <person name="Tanifuji G."/>
            <person name="Burki F."/>
            <person name="Gruber A."/>
            <person name="Irimia M."/>
            <person name="Maruyama S."/>
            <person name="Arias M.C."/>
            <person name="Ball S.G."/>
            <person name="Gile G.H."/>
            <person name="Hirakawa Y."/>
            <person name="Hopkins J.F."/>
            <person name="Kuo A."/>
            <person name="Rensing S.A."/>
            <person name="Schmutz J."/>
            <person name="Symeonidi A."/>
            <person name="Elias M."/>
            <person name="Eveleigh R.J."/>
            <person name="Herman E.K."/>
            <person name="Klute M.J."/>
            <person name="Nakayama T."/>
            <person name="Obornik M."/>
            <person name="Reyes-Prieto A."/>
            <person name="Armbrust E.V."/>
            <person name="Aves S.J."/>
            <person name="Beiko R.G."/>
            <person name="Coutinho P."/>
            <person name="Dacks J.B."/>
            <person name="Durnford D.G."/>
            <person name="Fast N.M."/>
            <person name="Green B.R."/>
            <person name="Grisdale C.J."/>
            <person name="Hempel F."/>
            <person name="Henrissat B."/>
            <person name="Hoppner M.P."/>
            <person name="Ishida K."/>
            <person name="Kim E."/>
            <person name="Koreny L."/>
            <person name="Kroth P.G."/>
            <person name="Liu Y."/>
            <person name="Malik S.B."/>
            <person name="Maier U.G."/>
            <person name="McRose D."/>
            <person name="Mock T."/>
            <person name="Neilson J.A."/>
            <person name="Onodera N.T."/>
            <person name="Poole A.M."/>
            <person name="Pritham E.J."/>
            <person name="Richards T.A."/>
            <person name="Rocap G."/>
            <person name="Roy S.W."/>
            <person name="Sarai C."/>
            <person name="Schaack S."/>
            <person name="Shirato S."/>
            <person name="Slamovits C.H."/>
            <person name="Spencer D.F."/>
            <person name="Suzuki S."/>
            <person name="Worden A.Z."/>
            <person name="Zauner S."/>
            <person name="Barry K."/>
            <person name="Bell C."/>
            <person name="Bharti A.K."/>
            <person name="Crow J.A."/>
            <person name="Grimwood J."/>
            <person name="Kramer R."/>
            <person name="Lindquist E."/>
            <person name="Lucas S."/>
            <person name="Salamov A."/>
            <person name="McFadden G.I."/>
            <person name="Lane C.E."/>
            <person name="Keeling P.J."/>
            <person name="Gray M.W."/>
            <person name="Grigoriev I.V."/>
            <person name="Archibald J.M."/>
        </authorList>
    </citation>
    <scope>NUCLEOTIDE SEQUENCE</scope>
    <source>
        <strain evidence="3 5">CCMP2712</strain>
    </source>
</reference>
<feature type="compositionally biased region" description="Polar residues" evidence="1">
    <location>
        <begin position="224"/>
        <end position="234"/>
    </location>
</feature>
<dbReference type="EMBL" id="JH993018">
    <property type="protein sequence ID" value="EKX42230.1"/>
    <property type="molecule type" value="Genomic_DNA"/>
</dbReference>
<sequence length="774" mass="86847">MARGRLRGWATGAVASGMAAMVIVMASYRLSWMNAGGSPLRAELLHVGALTAQEERMDASWVDGDERYNIPTHKGMFREKSQAAVQTSNPPDNDRKNHAKATPPSQPPSGDSFSPTHIKQHRSFVNEIRAAKDMVQRLSHRDSKLESAADQGANNLLKSYSDIFDSGIDEYQKMAAKVDASEKKAFQGEQIDSEAKKIPKASSNNPLVARTKDVRSHDWHETSRVSNLKASNSDDSVDPFAAERKIWRERGIQGHLLAVPREYRHEVDETGGTSTAVSSLPAFIKQARKDLEDSDYVRSREPSRDLSPQEIAEEKKNRLDAVEREAKAPRMLSIMLSIANSLEATFDWLPRLQTCIRAAGSIRSQNQNQVQTSAPDFAAPQYSVKMPDAASPLNALEMPSRDGDSVRSDLFRSTERHLKNEINSIFGDSSPTQTHNRHRNSRKVVKKHLNQEIEKIREMAQKVEKDNALHKDQLKTAQQAQVSLVKADSSAHRAELREVAKLRRQIRKLKEKAMVAKLKRQVKRLRQQVLQNEADGSSSQGAKKVTKGAARQVRMKAQQTPEENNSGESSESGDANNEAEQPKEEDEEQAGKEEKQSEESEATEKEEGNGDKDDAKDVTKEEEEKHEEETNQEAKDEKEETNQEDNAQQEKNEAKEKDSKDEKDEKSEGQDQDTPKPKESQAAKRIRVCDGLGCEWRYPDGIIHVREDKDKREGITNQVATHLFADHIVPAAPGFNAGMGRHVRAQQAYDWNHNWETQHVSENSLKHGKKIVVG</sequence>
<reference evidence="5" key="2">
    <citation type="submission" date="2012-11" db="EMBL/GenBank/DDBJ databases">
        <authorList>
            <person name="Kuo A."/>
            <person name="Curtis B.A."/>
            <person name="Tanifuji G."/>
            <person name="Burki F."/>
            <person name="Gruber A."/>
            <person name="Irimia M."/>
            <person name="Maruyama S."/>
            <person name="Arias M.C."/>
            <person name="Ball S.G."/>
            <person name="Gile G.H."/>
            <person name="Hirakawa Y."/>
            <person name="Hopkins J.F."/>
            <person name="Rensing S.A."/>
            <person name="Schmutz J."/>
            <person name="Symeonidi A."/>
            <person name="Elias M."/>
            <person name="Eveleigh R.J."/>
            <person name="Herman E.K."/>
            <person name="Klute M.J."/>
            <person name="Nakayama T."/>
            <person name="Obornik M."/>
            <person name="Reyes-Prieto A."/>
            <person name="Armbrust E.V."/>
            <person name="Aves S.J."/>
            <person name="Beiko R.G."/>
            <person name="Coutinho P."/>
            <person name="Dacks J.B."/>
            <person name="Durnford D.G."/>
            <person name="Fast N.M."/>
            <person name="Green B.R."/>
            <person name="Grisdale C."/>
            <person name="Hempe F."/>
            <person name="Henrissat B."/>
            <person name="Hoppner M.P."/>
            <person name="Ishida K.-I."/>
            <person name="Kim E."/>
            <person name="Koreny L."/>
            <person name="Kroth P.G."/>
            <person name="Liu Y."/>
            <person name="Malik S.-B."/>
            <person name="Maier U.G."/>
            <person name="McRose D."/>
            <person name="Mock T."/>
            <person name="Neilson J.A."/>
            <person name="Onodera N.T."/>
            <person name="Poole A.M."/>
            <person name="Pritham E.J."/>
            <person name="Richards T.A."/>
            <person name="Rocap G."/>
            <person name="Roy S.W."/>
            <person name="Sarai C."/>
            <person name="Schaack S."/>
            <person name="Shirato S."/>
            <person name="Slamovits C.H."/>
            <person name="Spencer D.F."/>
            <person name="Suzuki S."/>
            <person name="Worden A.Z."/>
            <person name="Zauner S."/>
            <person name="Barry K."/>
            <person name="Bell C."/>
            <person name="Bharti A.K."/>
            <person name="Crow J.A."/>
            <person name="Grimwood J."/>
            <person name="Kramer R."/>
            <person name="Lindquist E."/>
            <person name="Lucas S."/>
            <person name="Salamov A."/>
            <person name="McFadden G.I."/>
            <person name="Lane C.E."/>
            <person name="Keeling P.J."/>
            <person name="Gray M.W."/>
            <person name="Grigoriev I.V."/>
            <person name="Archibald J.M."/>
        </authorList>
    </citation>
    <scope>NUCLEOTIDE SEQUENCE</scope>
    <source>
        <strain evidence="5">CCMP2712</strain>
    </source>
</reference>
<dbReference type="RefSeq" id="XP_005829210.1">
    <property type="nucleotide sequence ID" value="XM_005829153.1"/>
</dbReference>
<feature type="transmembrane region" description="Helical" evidence="2">
    <location>
        <begin position="12"/>
        <end position="32"/>
    </location>
</feature>
<accession>L1J2B0</accession>
<dbReference type="EnsemblProtists" id="EKX42230">
    <property type="protein sequence ID" value="EKX42230"/>
    <property type="gene ID" value="GUITHDRAFT_111792"/>
</dbReference>
<proteinExistence type="predicted"/>
<gene>
    <name evidence="3" type="ORF">GUITHDRAFT_111792</name>
</gene>
<protein>
    <submittedName>
        <fullName evidence="3 4">Uncharacterized protein</fullName>
    </submittedName>
</protein>
<dbReference type="HOGENOM" id="CLU_404108_0_0_1"/>